<dbReference type="Proteomes" id="UP000886741">
    <property type="component" value="Unassembled WGS sequence"/>
</dbReference>
<dbReference type="GO" id="GO:0003779">
    <property type="term" value="F:actin binding"/>
    <property type="evidence" value="ECO:0007669"/>
    <property type="project" value="InterPro"/>
</dbReference>
<sequence>MTLWESYLQYTSGVLDGSKPCPAGITIEGTDDMARAASLLTQAEKLGMDGFVKACAAAEGVEIPQDVFDDYKPQEIEALLEQLPGAQEPQRDNAYAALLDCCALEDGLMQYLIEVLRTGDAAGFYRLARVTTRTDVKPEAFLAWLGSLEDRAELEERECAQIMDGCLRRLVQEGRGEVAAALISGDEQTFTAFRREAPELRNRPEATVKWFLTHYVDTYYPIRFLLAANGVEFPKSHKIN</sequence>
<comment type="caution">
    <text evidence="1">The sequence shown here is derived from an EMBL/GenBank/DDBJ whole genome shotgun (WGS) entry which is preliminary data.</text>
</comment>
<organism evidence="1 2">
    <name type="scientific">Candidatus Avoscillospira avistercoris</name>
    <dbReference type="NCBI Taxonomy" id="2840707"/>
    <lineage>
        <taxon>Bacteria</taxon>
        <taxon>Bacillati</taxon>
        <taxon>Bacillota</taxon>
        <taxon>Clostridia</taxon>
        <taxon>Eubacteriales</taxon>
        <taxon>Oscillospiraceae</taxon>
        <taxon>Oscillospiraceae incertae sedis</taxon>
        <taxon>Candidatus Avoscillospira</taxon>
    </lineage>
</organism>
<reference evidence="1" key="2">
    <citation type="journal article" date="2021" name="PeerJ">
        <title>Extensive microbial diversity within the chicken gut microbiome revealed by metagenomics and culture.</title>
        <authorList>
            <person name="Gilroy R."/>
            <person name="Ravi A."/>
            <person name="Getino M."/>
            <person name="Pursley I."/>
            <person name="Horton D.L."/>
            <person name="Alikhan N.F."/>
            <person name="Baker D."/>
            <person name="Gharbi K."/>
            <person name="Hall N."/>
            <person name="Watson M."/>
            <person name="Adriaenssens E.M."/>
            <person name="Foster-Nyarko E."/>
            <person name="Jarju S."/>
            <person name="Secka A."/>
            <person name="Antonio M."/>
            <person name="Oren A."/>
            <person name="Chaudhuri R.R."/>
            <person name="La Ragione R."/>
            <person name="Hildebrand F."/>
            <person name="Pallen M.J."/>
        </authorList>
    </citation>
    <scope>NUCLEOTIDE SEQUENCE</scope>
    <source>
        <strain evidence="1">ChiBcec16-1751</strain>
    </source>
</reference>
<dbReference type="InterPro" id="IPR027310">
    <property type="entry name" value="Profilin_CS"/>
</dbReference>
<evidence type="ECO:0000313" key="1">
    <source>
        <dbReference type="EMBL" id="HIS64125.1"/>
    </source>
</evidence>
<dbReference type="PROSITE" id="PS00414">
    <property type="entry name" value="PROFILIN"/>
    <property type="match status" value="1"/>
</dbReference>
<dbReference type="EMBL" id="DVJJ01000038">
    <property type="protein sequence ID" value="HIS64125.1"/>
    <property type="molecule type" value="Genomic_DNA"/>
</dbReference>
<name>A0A9D1F8N2_9FIRM</name>
<accession>A0A9D1F8N2</accession>
<gene>
    <name evidence="1" type="ORF">IAA83_01980</name>
</gene>
<dbReference type="AlphaFoldDB" id="A0A9D1F8N2"/>
<evidence type="ECO:0000313" key="2">
    <source>
        <dbReference type="Proteomes" id="UP000886741"/>
    </source>
</evidence>
<protein>
    <submittedName>
        <fullName evidence="1">Uncharacterized protein</fullName>
    </submittedName>
</protein>
<reference evidence="1" key="1">
    <citation type="submission" date="2020-10" db="EMBL/GenBank/DDBJ databases">
        <authorList>
            <person name="Gilroy R."/>
        </authorList>
    </citation>
    <scope>NUCLEOTIDE SEQUENCE</scope>
    <source>
        <strain evidence="1">ChiBcec16-1751</strain>
    </source>
</reference>
<proteinExistence type="predicted"/>